<name>A0ABQ2EHH8_9GAMM</name>
<dbReference type="Proteomes" id="UP000599009">
    <property type="component" value="Unassembled WGS sequence"/>
</dbReference>
<gene>
    <name evidence="1" type="ORF">GCM10011394_17790</name>
</gene>
<dbReference type="EMBL" id="BMME01000001">
    <property type="protein sequence ID" value="GGK08781.1"/>
    <property type="molecule type" value="Genomic_DNA"/>
</dbReference>
<proteinExistence type="predicted"/>
<reference evidence="2" key="1">
    <citation type="journal article" date="2019" name="Int. J. Syst. Evol. Microbiol.">
        <title>The Global Catalogue of Microorganisms (GCM) 10K type strain sequencing project: providing services to taxonomists for standard genome sequencing and annotation.</title>
        <authorList>
            <consortium name="The Broad Institute Genomics Platform"/>
            <consortium name="The Broad Institute Genome Sequencing Center for Infectious Disease"/>
            <person name="Wu L."/>
            <person name="Ma J."/>
        </authorList>
    </citation>
    <scope>NUCLEOTIDE SEQUENCE [LARGE SCALE GENOMIC DNA]</scope>
    <source>
        <strain evidence="2">CGMCC 1.8985</strain>
    </source>
</reference>
<keyword evidence="2" id="KW-1185">Reference proteome</keyword>
<evidence type="ECO:0000313" key="2">
    <source>
        <dbReference type="Proteomes" id="UP000599009"/>
    </source>
</evidence>
<protein>
    <submittedName>
        <fullName evidence="1">Uncharacterized protein</fullName>
    </submittedName>
</protein>
<dbReference type="RefSeq" id="WP_132984680.1">
    <property type="nucleotide sequence ID" value="NZ_BMME01000001.1"/>
</dbReference>
<evidence type="ECO:0000313" key="1">
    <source>
        <dbReference type="EMBL" id="GGK08781.1"/>
    </source>
</evidence>
<comment type="caution">
    <text evidence="1">The sequence shown here is derived from an EMBL/GenBank/DDBJ whole genome shotgun (WGS) entry which is preliminary data.</text>
</comment>
<organism evidence="1 2">
    <name type="scientific">Luteimonas terricola</name>
    <dbReference type="NCBI Taxonomy" id="645597"/>
    <lineage>
        <taxon>Bacteria</taxon>
        <taxon>Pseudomonadati</taxon>
        <taxon>Pseudomonadota</taxon>
        <taxon>Gammaproteobacteria</taxon>
        <taxon>Lysobacterales</taxon>
        <taxon>Lysobacteraceae</taxon>
        <taxon>Luteimonas</taxon>
    </lineage>
</organism>
<accession>A0ABQ2EHH8</accession>
<sequence length="68" mass="7230">MAERYVVIPAWATAGLRVHASGEAAAVDAANQVEKDRAPRVVVKLHSEVHLAKTPRVDIVQIAGFGDA</sequence>